<evidence type="ECO:0000313" key="2">
    <source>
        <dbReference type="EMBL" id="SHL10862.1"/>
    </source>
</evidence>
<keyword evidence="2" id="KW-0808">Transferase</keyword>
<dbReference type="Pfam" id="PF13649">
    <property type="entry name" value="Methyltransf_25"/>
    <property type="match status" value="1"/>
</dbReference>
<feature type="domain" description="Methyltransferase" evidence="1">
    <location>
        <begin position="42"/>
        <end position="144"/>
    </location>
</feature>
<accession>A0A1M6XXT9</accession>
<dbReference type="Proteomes" id="UP000184111">
    <property type="component" value="Unassembled WGS sequence"/>
</dbReference>
<keyword evidence="2" id="KW-0489">Methyltransferase</keyword>
<dbReference type="Gene3D" id="3.40.50.150">
    <property type="entry name" value="Vaccinia Virus protein VP39"/>
    <property type="match status" value="1"/>
</dbReference>
<dbReference type="GO" id="GO:0008168">
    <property type="term" value="F:methyltransferase activity"/>
    <property type="evidence" value="ECO:0007669"/>
    <property type="project" value="UniProtKB-KW"/>
</dbReference>
<protein>
    <submittedName>
        <fullName evidence="2">Methyltransferase domain-containing protein</fullName>
    </submittedName>
</protein>
<dbReference type="STRING" id="310782.SAMN05216499_102565"/>
<sequence>MDWHTWHDLYDTPNSSLGRRLLVVQQHVRAALDAYPAGPIGVISVCAGQGRDLIEVLAGHPRAADVTARLVELDPRNVAVARRAAAAAKLDRVGVVEGDAALTRLYGGAAPADLVLMCGVFGNITDDDVLATVDHCAALCRRGGTLVWTRHRKAPDLVPRICDRLEASGFDRRFLSEPDAGYGVGVHHRTAEPRALAGDARMFTFVGYDALAASRAPAAPGSSA</sequence>
<keyword evidence="3" id="KW-1185">Reference proteome</keyword>
<dbReference type="EMBL" id="FRBI01000002">
    <property type="protein sequence ID" value="SHL10862.1"/>
    <property type="molecule type" value="Genomic_DNA"/>
</dbReference>
<organism evidence="2 3">
    <name type="scientific">Actinacidiphila paucisporea</name>
    <dbReference type="NCBI Taxonomy" id="310782"/>
    <lineage>
        <taxon>Bacteria</taxon>
        <taxon>Bacillati</taxon>
        <taxon>Actinomycetota</taxon>
        <taxon>Actinomycetes</taxon>
        <taxon>Kitasatosporales</taxon>
        <taxon>Streptomycetaceae</taxon>
        <taxon>Actinacidiphila</taxon>
    </lineage>
</organism>
<dbReference type="SUPFAM" id="SSF53335">
    <property type="entry name" value="S-adenosyl-L-methionine-dependent methyltransferases"/>
    <property type="match status" value="1"/>
</dbReference>
<name>A0A1M6XXT9_9ACTN</name>
<dbReference type="InterPro" id="IPR041698">
    <property type="entry name" value="Methyltransf_25"/>
</dbReference>
<dbReference type="RefSeq" id="WP_073494446.1">
    <property type="nucleotide sequence ID" value="NZ_FRBI01000002.1"/>
</dbReference>
<dbReference type="InterPro" id="IPR029063">
    <property type="entry name" value="SAM-dependent_MTases_sf"/>
</dbReference>
<evidence type="ECO:0000259" key="1">
    <source>
        <dbReference type="Pfam" id="PF13649"/>
    </source>
</evidence>
<evidence type="ECO:0000313" key="3">
    <source>
        <dbReference type="Proteomes" id="UP000184111"/>
    </source>
</evidence>
<proteinExistence type="predicted"/>
<gene>
    <name evidence="2" type="ORF">SAMN05216499_102565</name>
</gene>
<dbReference type="AlphaFoldDB" id="A0A1M6XXT9"/>
<dbReference type="OrthoDB" id="8163513at2"/>
<dbReference type="GO" id="GO:0032259">
    <property type="term" value="P:methylation"/>
    <property type="evidence" value="ECO:0007669"/>
    <property type="project" value="UniProtKB-KW"/>
</dbReference>
<reference evidence="2 3" key="1">
    <citation type="submission" date="2016-11" db="EMBL/GenBank/DDBJ databases">
        <authorList>
            <person name="Jaros S."/>
            <person name="Januszkiewicz K."/>
            <person name="Wedrychowicz H."/>
        </authorList>
    </citation>
    <scope>NUCLEOTIDE SEQUENCE [LARGE SCALE GENOMIC DNA]</scope>
    <source>
        <strain evidence="2 3">CGMCC 4.2025</strain>
    </source>
</reference>